<keyword evidence="1" id="KW-0472">Membrane</keyword>
<feature type="transmembrane region" description="Helical" evidence="1">
    <location>
        <begin position="182"/>
        <end position="202"/>
    </location>
</feature>
<gene>
    <name evidence="2" type="ORF">H2200_004465</name>
</gene>
<reference evidence="2" key="1">
    <citation type="submission" date="2022-10" db="EMBL/GenBank/DDBJ databases">
        <title>Culturing micro-colonial fungi from biological soil crusts in the Mojave desert and describing Neophaeococcomyces mojavensis, and introducing the new genera and species Taxawa tesnikishii.</title>
        <authorList>
            <person name="Kurbessoian T."/>
            <person name="Stajich J.E."/>
        </authorList>
    </citation>
    <scope>NUCLEOTIDE SEQUENCE</scope>
    <source>
        <strain evidence="2">TK_41</strain>
    </source>
</reference>
<evidence type="ECO:0000256" key="1">
    <source>
        <dbReference type="SAM" id="Phobius"/>
    </source>
</evidence>
<dbReference type="SUPFAM" id="SSF51182">
    <property type="entry name" value="RmlC-like cupins"/>
    <property type="match status" value="1"/>
</dbReference>
<dbReference type="InterPro" id="IPR011051">
    <property type="entry name" value="RmlC_Cupin_sf"/>
</dbReference>
<keyword evidence="3" id="KW-1185">Reference proteome</keyword>
<keyword evidence="1" id="KW-0812">Transmembrane</keyword>
<sequence>MPLFSPLSVPRTPIATHNPINFDSARGGLGFYTPNHKYFGWQVIPHDNKWSDGTPSFMAPMSHYHLLQEEKFHVQSGSGYWFMQGKKIKLSAGDDITIPRFVAHRFESIPNDKEEPLVILYRYDSQRWEMEERFFRNVLPYMYDCRRAKVEPSVLQLCIFLADCWMPGEFLPMIPGGDYIRCAINTLFMWAFAFIGVVFFGYKRSYVEYYDPQVSKRRIEEESRKGK</sequence>
<dbReference type="InterPro" id="IPR014710">
    <property type="entry name" value="RmlC-like_jellyroll"/>
</dbReference>
<proteinExistence type="predicted"/>
<keyword evidence="1" id="KW-1133">Transmembrane helix</keyword>
<dbReference type="EMBL" id="JAPDRK010000006">
    <property type="protein sequence ID" value="KAJ9611282.1"/>
    <property type="molecule type" value="Genomic_DNA"/>
</dbReference>
<accession>A0AA39CJI3</accession>
<comment type="caution">
    <text evidence="2">The sequence shown here is derived from an EMBL/GenBank/DDBJ whole genome shotgun (WGS) entry which is preliminary data.</text>
</comment>
<evidence type="ECO:0000313" key="2">
    <source>
        <dbReference type="EMBL" id="KAJ9611282.1"/>
    </source>
</evidence>
<organism evidence="2 3">
    <name type="scientific">Cladophialophora chaetospira</name>
    <dbReference type="NCBI Taxonomy" id="386627"/>
    <lineage>
        <taxon>Eukaryota</taxon>
        <taxon>Fungi</taxon>
        <taxon>Dikarya</taxon>
        <taxon>Ascomycota</taxon>
        <taxon>Pezizomycotina</taxon>
        <taxon>Eurotiomycetes</taxon>
        <taxon>Chaetothyriomycetidae</taxon>
        <taxon>Chaetothyriales</taxon>
        <taxon>Herpotrichiellaceae</taxon>
        <taxon>Cladophialophora</taxon>
    </lineage>
</organism>
<dbReference type="Proteomes" id="UP001172673">
    <property type="component" value="Unassembled WGS sequence"/>
</dbReference>
<dbReference type="AlphaFoldDB" id="A0AA39CJI3"/>
<evidence type="ECO:0000313" key="3">
    <source>
        <dbReference type="Proteomes" id="UP001172673"/>
    </source>
</evidence>
<protein>
    <submittedName>
        <fullName evidence="2">Uncharacterized protein</fullName>
    </submittedName>
</protein>
<name>A0AA39CJI3_9EURO</name>
<dbReference type="Gene3D" id="2.60.120.10">
    <property type="entry name" value="Jelly Rolls"/>
    <property type="match status" value="1"/>
</dbReference>